<evidence type="ECO:0000313" key="4">
    <source>
        <dbReference type="Proteomes" id="UP001612915"/>
    </source>
</evidence>
<dbReference type="InterPro" id="IPR011152">
    <property type="entry name" value="Pesterase_MJ0912"/>
</dbReference>
<dbReference type="PANTHER" id="PTHR42850:SF2">
    <property type="entry name" value="BLL5683 PROTEIN"/>
    <property type="match status" value="1"/>
</dbReference>
<dbReference type="SUPFAM" id="SSF56300">
    <property type="entry name" value="Metallo-dependent phosphatases"/>
    <property type="match status" value="1"/>
</dbReference>
<dbReference type="Gene3D" id="3.60.21.10">
    <property type="match status" value="1"/>
</dbReference>
<protein>
    <submittedName>
        <fullName evidence="3">Metallophosphoesterase family protein</fullName>
    </submittedName>
</protein>
<organism evidence="3 4">
    <name type="scientific">Spongisporangium articulatum</name>
    <dbReference type="NCBI Taxonomy" id="3362603"/>
    <lineage>
        <taxon>Bacteria</taxon>
        <taxon>Bacillati</taxon>
        <taxon>Actinomycetota</taxon>
        <taxon>Actinomycetes</taxon>
        <taxon>Kineosporiales</taxon>
        <taxon>Kineosporiaceae</taxon>
        <taxon>Spongisporangium</taxon>
    </lineage>
</organism>
<dbReference type="EMBL" id="JBITLV010000004">
    <property type="protein sequence ID" value="MFI7587994.1"/>
    <property type="molecule type" value="Genomic_DNA"/>
</dbReference>
<dbReference type="InterPro" id="IPR050126">
    <property type="entry name" value="Ap4A_hydrolase"/>
</dbReference>
<comment type="caution">
    <text evidence="3">The sequence shown here is derived from an EMBL/GenBank/DDBJ whole genome shotgun (WGS) entry which is preliminary data.</text>
</comment>
<dbReference type="Proteomes" id="UP001612915">
    <property type="component" value="Unassembled WGS sequence"/>
</dbReference>
<reference evidence="3 4" key="1">
    <citation type="submission" date="2024-10" db="EMBL/GenBank/DDBJ databases">
        <title>The Natural Products Discovery Center: Release of the First 8490 Sequenced Strains for Exploring Actinobacteria Biosynthetic Diversity.</title>
        <authorList>
            <person name="Kalkreuter E."/>
            <person name="Kautsar S.A."/>
            <person name="Yang D."/>
            <person name="Bader C.D."/>
            <person name="Teijaro C.N."/>
            <person name="Fluegel L."/>
            <person name="Davis C.M."/>
            <person name="Simpson J.R."/>
            <person name="Lauterbach L."/>
            <person name="Steele A.D."/>
            <person name="Gui C."/>
            <person name="Meng S."/>
            <person name="Li G."/>
            <person name="Viehrig K."/>
            <person name="Ye F."/>
            <person name="Su P."/>
            <person name="Kiefer A.F."/>
            <person name="Nichols A."/>
            <person name="Cepeda A.J."/>
            <person name="Yan W."/>
            <person name="Fan B."/>
            <person name="Jiang Y."/>
            <person name="Adhikari A."/>
            <person name="Zheng C.-J."/>
            <person name="Schuster L."/>
            <person name="Cowan T.M."/>
            <person name="Smanski M.J."/>
            <person name="Chevrette M.G."/>
            <person name="De Carvalho L.P.S."/>
            <person name="Shen B."/>
        </authorList>
    </citation>
    <scope>NUCLEOTIDE SEQUENCE [LARGE SCALE GENOMIC DNA]</scope>
    <source>
        <strain evidence="3 4">NPDC049639</strain>
    </source>
</reference>
<dbReference type="InterPro" id="IPR029052">
    <property type="entry name" value="Metallo-depent_PP-like"/>
</dbReference>
<sequence>MRIGVVADVHGNLPALEAVAAALADDGVDLVVNCGDIVSGPVDPAGVADFLTAPGRAWVSLAGNHERQVLTRIPSRVDDFTYDHLGAARLEWLATLAPTLEPAPGVLACHGSPTDDLQYLLETVDPAIQPGALRRATPDEVAERLVPARTAGLLDGVTLLLVGHTHLARELRLGGLYIVNPGSVGWPAYDDDVPSFHVVEAGSPHARYAIVTGSPDEGWSAEYRQVVYDWDAAADAAAQNGFPDIGAAMRTGFLPQ</sequence>
<dbReference type="RefSeq" id="WP_398280758.1">
    <property type="nucleotide sequence ID" value="NZ_JBITLV010000004.1"/>
</dbReference>
<evidence type="ECO:0000259" key="2">
    <source>
        <dbReference type="Pfam" id="PF12850"/>
    </source>
</evidence>
<proteinExistence type="inferred from homology"/>
<dbReference type="PIRSF" id="PIRSF000883">
    <property type="entry name" value="Pesterase_MJ0912"/>
    <property type="match status" value="1"/>
</dbReference>
<comment type="similarity">
    <text evidence="1">Belongs to the metallophosphoesterase superfamily. YfcE family.</text>
</comment>
<keyword evidence="4" id="KW-1185">Reference proteome</keyword>
<evidence type="ECO:0000313" key="3">
    <source>
        <dbReference type="EMBL" id="MFI7587994.1"/>
    </source>
</evidence>
<gene>
    <name evidence="3" type="ORF">ACIB24_13060</name>
</gene>
<accession>A0ABW8ANP7</accession>
<dbReference type="Pfam" id="PF12850">
    <property type="entry name" value="Metallophos_2"/>
    <property type="match status" value="1"/>
</dbReference>
<dbReference type="InterPro" id="IPR024654">
    <property type="entry name" value="Calcineurin-like_PHP_lpxH"/>
</dbReference>
<dbReference type="PANTHER" id="PTHR42850">
    <property type="entry name" value="METALLOPHOSPHOESTERASE"/>
    <property type="match status" value="1"/>
</dbReference>
<evidence type="ECO:0000256" key="1">
    <source>
        <dbReference type="ARBA" id="ARBA00008950"/>
    </source>
</evidence>
<dbReference type="CDD" id="cd00838">
    <property type="entry name" value="MPP_superfamily"/>
    <property type="match status" value="1"/>
</dbReference>
<name>A0ABW8ANP7_9ACTN</name>
<feature type="domain" description="Calcineurin-like phosphoesterase" evidence="2">
    <location>
        <begin position="1"/>
        <end position="200"/>
    </location>
</feature>